<dbReference type="PANTHER" id="PTHR46587">
    <property type="entry name" value="NUCLEAR HORMONE RECEPTOR FAMILY"/>
    <property type="match status" value="1"/>
</dbReference>
<evidence type="ECO:0000313" key="6">
    <source>
        <dbReference type="WBParaSite" id="Csp11.Scaffold630.g20088.t1"/>
    </source>
</evidence>
<dbReference type="Pfam" id="PF00104">
    <property type="entry name" value="Hormone_recep"/>
    <property type="match status" value="1"/>
</dbReference>
<evidence type="ECO:0000313" key="5">
    <source>
        <dbReference type="Proteomes" id="UP000095282"/>
    </source>
</evidence>
<keyword evidence="3" id="KW-0675">Receptor</keyword>
<dbReference type="SUPFAM" id="SSF48508">
    <property type="entry name" value="Nuclear receptor ligand-binding domain"/>
    <property type="match status" value="1"/>
</dbReference>
<organism evidence="5 6">
    <name type="scientific">Caenorhabditis tropicalis</name>
    <dbReference type="NCBI Taxonomy" id="1561998"/>
    <lineage>
        <taxon>Eukaryota</taxon>
        <taxon>Metazoa</taxon>
        <taxon>Ecdysozoa</taxon>
        <taxon>Nematoda</taxon>
        <taxon>Chromadorea</taxon>
        <taxon>Rhabditida</taxon>
        <taxon>Rhabditina</taxon>
        <taxon>Rhabditomorpha</taxon>
        <taxon>Rhabditoidea</taxon>
        <taxon>Rhabditidae</taxon>
        <taxon>Peloderinae</taxon>
        <taxon>Caenorhabditis</taxon>
    </lineage>
</organism>
<dbReference type="eggNOG" id="KOG3575">
    <property type="taxonomic scope" value="Eukaryota"/>
</dbReference>
<accession>A0A1I7UWN2</accession>
<name>A0A1I7UWN2_9PELO</name>
<dbReference type="PANTHER" id="PTHR46587:SF5">
    <property type="entry name" value="NUCLEAR HORMONE RECEPTOR FAMILY"/>
    <property type="match status" value="1"/>
</dbReference>
<dbReference type="AlphaFoldDB" id="A0A1I7UWN2"/>
<reference evidence="6" key="1">
    <citation type="submission" date="2016-11" db="UniProtKB">
        <authorList>
            <consortium name="WormBaseParasite"/>
        </authorList>
    </citation>
    <scope>IDENTIFICATION</scope>
</reference>
<dbReference type="InterPro" id="IPR035500">
    <property type="entry name" value="NHR-like_dom_sf"/>
</dbReference>
<keyword evidence="1" id="KW-0805">Transcription regulation</keyword>
<dbReference type="InterPro" id="IPR000536">
    <property type="entry name" value="Nucl_hrmn_rcpt_lig-bd"/>
</dbReference>
<dbReference type="Gene3D" id="1.10.565.10">
    <property type="entry name" value="Retinoid X Receptor"/>
    <property type="match status" value="1"/>
</dbReference>
<evidence type="ECO:0000256" key="2">
    <source>
        <dbReference type="ARBA" id="ARBA00023163"/>
    </source>
</evidence>
<proteinExistence type="predicted"/>
<dbReference type="SMART" id="SM00430">
    <property type="entry name" value="HOLI"/>
    <property type="match status" value="1"/>
</dbReference>
<evidence type="ECO:0000256" key="3">
    <source>
        <dbReference type="ARBA" id="ARBA00023170"/>
    </source>
</evidence>
<sequence>MFARTATSNDINLVFKLGIKNANEWANQFDHYRNLRIEDKNLVLAEYGIAFLLIDEAFKAKKEDGKLQKKSRSNSENTGKGTENFVENLEKAVSRPIRKLEIDEFECAVLKTLLLLASSFPGRINFKNKPQPIHKCLSELMVHLTQKFPEYSPERFGELILLLGSIRCAVKTVYNQTKIPGIFHFNNFDQCLKNIFLT</sequence>
<protein>
    <submittedName>
        <fullName evidence="6">NR LBD domain-containing protein</fullName>
    </submittedName>
</protein>
<evidence type="ECO:0000259" key="4">
    <source>
        <dbReference type="PROSITE" id="PS51843"/>
    </source>
</evidence>
<dbReference type="STRING" id="1561998.A0A1I7UWN2"/>
<dbReference type="PROSITE" id="PS51843">
    <property type="entry name" value="NR_LBD"/>
    <property type="match status" value="1"/>
</dbReference>
<evidence type="ECO:0000256" key="1">
    <source>
        <dbReference type="ARBA" id="ARBA00023015"/>
    </source>
</evidence>
<dbReference type="WBParaSite" id="Csp11.Scaffold630.g20088.t1">
    <property type="protein sequence ID" value="Csp11.Scaffold630.g20088.t1"/>
    <property type="gene ID" value="Csp11.Scaffold630.g20088"/>
</dbReference>
<keyword evidence="2" id="KW-0804">Transcription</keyword>
<dbReference type="Proteomes" id="UP000095282">
    <property type="component" value="Unplaced"/>
</dbReference>
<keyword evidence="5" id="KW-1185">Reference proteome</keyword>
<feature type="domain" description="NR LBD" evidence="4">
    <location>
        <begin position="1"/>
        <end position="198"/>
    </location>
</feature>